<evidence type="ECO:0000256" key="1">
    <source>
        <dbReference type="SAM" id="Phobius"/>
    </source>
</evidence>
<dbReference type="Proteomes" id="UP000578819">
    <property type="component" value="Unassembled WGS sequence"/>
</dbReference>
<dbReference type="RefSeq" id="WP_312882490.1">
    <property type="nucleotide sequence ID" value="NZ_JACHJW010000001.1"/>
</dbReference>
<name>A0A7W7SXH9_9ACTN</name>
<dbReference type="InterPro" id="IPR005135">
    <property type="entry name" value="Endo/exonuclease/phosphatase"/>
</dbReference>
<evidence type="ECO:0000313" key="4">
    <source>
        <dbReference type="Proteomes" id="UP000578819"/>
    </source>
</evidence>
<dbReference type="AlphaFoldDB" id="A0A7W7SXH9"/>
<keyword evidence="1" id="KW-1133">Transmembrane helix</keyword>
<reference evidence="3 4" key="1">
    <citation type="submission" date="2020-08" db="EMBL/GenBank/DDBJ databases">
        <title>Sequencing the genomes of 1000 actinobacteria strains.</title>
        <authorList>
            <person name="Klenk H.-P."/>
        </authorList>
    </citation>
    <scope>NUCLEOTIDE SEQUENCE [LARGE SCALE GENOMIC DNA]</scope>
    <source>
        <strain evidence="3 4">DSM 45886</strain>
    </source>
</reference>
<dbReference type="GO" id="GO:0003824">
    <property type="term" value="F:catalytic activity"/>
    <property type="evidence" value="ECO:0007669"/>
    <property type="project" value="InterPro"/>
</dbReference>
<keyword evidence="1" id="KW-0472">Membrane</keyword>
<dbReference type="SUPFAM" id="SSF56219">
    <property type="entry name" value="DNase I-like"/>
    <property type="match status" value="1"/>
</dbReference>
<feature type="domain" description="Endonuclease/exonuclease/phosphatase" evidence="2">
    <location>
        <begin position="113"/>
        <end position="309"/>
    </location>
</feature>
<dbReference type="Gene3D" id="3.60.10.10">
    <property type="entry name" value="Endonuclease/exonuclease/phosphatase"/>
    <property type="match status" value="1"/>
</dbReference>
<comment type="caution">
    <text evidence="3">The sequence shown here is derived from an EMBL/GenBank/DDBJ whole genome shotgun (WGS) entry which is preliminary data.</text>
</comment>
<dbReference type="EMBL" id="JACHJW010000001">
    <property type="protein sequence ID" value="MBB4962411.1"/>
    <property type="molecule type" value="Genomic_DNA"/>
</dbReference>
<sequence length="318" mass="33130">MTGSKIDPSGNGPTGGPLVLRRGVLTVTAAVLLALLIVGHRFVPNVYGLGSLVDSAAPVLGAGIPLLALAAVLRRSRLALAMVVIPAAIWAVVFGTAWLPAEGSGPVQFRVASQNLLAGNPDPAATANALVDTKADLVGLQEVADDVHTSVAAVLRDHYPHQVSMSTVELWSRFPIRESVGVDTGLDWTRALRAVVATPTGDVAVYVVHLGSARAGDTSTRDRTVLALAEAVRRDAAERLIVLGDLNTASTDRVIAPLTDLLDDAQVDAGRGLGFTWPAALPVTRPDHVLYRGLTATSAGVVRTPASDHRAVVAGFRR</sequence>
<dbReference type="Pfam" id="PF03372">
    <property type="entry name" value="Exo_endo_phos"/>
    <property type="match status" value="1"/>
</dbReference>
<feature type="transmembrane region" description="Helical" evidence="1">
    <location>
        <begin position="55"/>
        <end position="73"/>
    </location>
</feature>
<gene>
    <name evidence="3" type="ORF">FHR38_006144</name>
</gene>
<accession>A0A7W7SXH9</accession>
<protein>
    <submittedName>
        <fullName evidence="3">Vancomycin resistance protein VanJ</fullName>
    </submittedName>
</protein>
<feature type="transmembrane region" description="Helical" evidence="1">
    <location>
        <begin position="80"/>
        <end position="101"/>
    </location>
</feature>
<keyword evidence="1" id="KW-0812">Transmembrane</keyword>
<keyword evidence="4" id="KW-1185">Reference proteome</keyword>
<evidence type="ECO:0000313" key="3">
    <source>
        <dbReference type="EMBL" id="MBB4962411.1"/>
    </source>
</evidence>
<evidence type="ECO:0000259" key="2">
    <source>
        <dbReference type="Pfam" id="PF03372"/>
    </source>
</evidence>
<organism evidence="3 4">
    <name type="scientific">Micromonospora polyrhachis</name>
    <dbReference type="NCBI Taxonomy" id="1282883"/>
    <lineage>
        <taxon>Bacteria</taxon>
        <taxon>Bacillati</taxon>
        <taxon>Actinomycetota</taxon>
        <taxon>Actinomycetes</taxon>
        <taxon>Micromonosporales</taxon>
        <taxon>Micromonosporaceae</taxon>
        <taxon>Micromonospora</taxon>
    </lineage>
</organism>
<feature type="transmembrane region" description="Helical" evidence="1">
    <location>
        <begin position="24"/>
        <end position="43"/>
    </location>
</feature>
<proteinExistence type="predicted"/>
<dbReference type="InterPro" id="IPR036691">
    <property type="entry name" value="Endo/exonu/phosph_ase_sf"/>
</dbReference>